<dbReference type="OrthoDB" id="3826383at2"/>
<accession>A0A2W2BFP8</accession>
<dbReference type="GO" id="GO:0003700">
    <property type="term" value="F:DNA-binding transcription factor activity"/>
    <property type="evidence" value="ECO:0007669"/>
    <property type="project" value="InterPro"/>
</dbReference>
<dbReference type="Pfam" id="PF00376">
    <property type="entry name" value="MerR"/>
    <property type="match status" value="1"/>
</dbReference>
<dbReference type="PANTHER" id="PTHR30204">
    <property type="entry name" value="REDOX-CYCLING DRUG-SENSING TRANSCRIPTIONAL ACTIVATOR SOXR"/>
    <property type="match status" value="1"/>
</dbReference>
<name>A0A2W2BFP8_9ACTN</name>
<feature type="domain" description="HTH merR-type" evidence="3">
    <location>
        <begin position="17"/>
        <end position="59"/>
    </location>
</feature>
<evidence type="ECO:0000313" key="5">
    <source>
        <dbReference type="Proteomes" id="UP000248627"/>
    </source>
</evidence>
<dbReference type="RefSeq" id="WP_111246282.1">
    <property type="nucleotide sequence ID" value="NZ_AP023358.1"/>
</dbReference>
<dbReference type="InterPro" id="IPR047057">
    <property type="entry name" value="MerR_fam"/>
</dbReference>
<feature type="region of interest" description="Disordered" evidence="2">
    <location>
        <begin position="242"/>
        <end position="261"/>
    </location>
</feature>
<dbReference type="CDD" id="cd04773">
    <property type="entry name" value="HTH_TioE_rpt2"/>
    <property type="match status" value="1"/>
</dbReference>
<evidence type="ECO:0000259" key="3">
    <source>
        <dbReference type="PROSITE" id="PS50937"/>
    </source>
</evidence>
<dbReference type="EMBL" id="POTX01000326">
    <property type="protein sequence ID" value="PZF86025.1"/>
    <property type="molecule type" value="Genomic_DNA"/>
</dbReference>
<dbReference type="Gene3D" id="1.10.1660.10">
    <property type="match status" value="2"/>
</dbReference>
<dbReference type="SMART" id="SM00422">
    <property type="entry name" value="HTH_MERR"/>
    <property type="match status" value="2"/>
</dbReference>
<dbReference type="Proteomes" id="UP000248627">
    <property type="component" value="Unassembled WGS sequence"/>
</dbReference>
<sequence>MNATKPSNAGVRRPADLARRHGLSAQTVRNYERDGVLPPAERAPNGYRRFTETHARALHAYLALIAGHGHATGGEIMRAINRGEIETALRVIDRSHALLQRDRETLNAVEEAVTLLTATRQPAQGRGTVPISALAHRLGVRPATLRKWERAGILQPAREAATGHRVYAPDDVRDAELAHLLRRGGYRLDHIAAVLHRVRDAGGAGPLAASLGQWRERLTARGRAMLTGAARLAAYLDGDDLPISARPTAAAGRSEPDPRPR</sequence>
<dbReference type="InterPro" id="IPR009061">
    <property type="entry name" value="DNA-bd_dom_put_sf"/>
</dbReference>
<evidence type="ECO:0000313" key="4">
    <source>
        <dbReference type="EMBL" id="PZF86025.1"/>
    </source>
</evidence>
<comment type="caution">
    <text evidence="4">The sequence shown here is derived from an EMBL/GenBank/DDBJ whole genome shotgun (WGS) entry which is preliminary data.</text>
</comment>
<feature type="domain" description="HTH merR-type" evidence="3">
    <location>
        <begin position="128"/>
        <end position="197"/>
    </location>
</feature>
<reference evidence="4 5" key="1">
    <citation type="submission" date="2018-01" db="EMBL/GenBank/DDBJ databases">
        <title>Draft genome sequence of Jishengella endophytica.</title>
        <authorList>
            <person name="Sahin N."/>
            <person name="Ay H."/>
            <person name="Saygin H."/>
        </authorList>
    </citation>
    <scope>NUCLEOTIDE SEQUENCE [LARGE SCALE GENOMIC DNA]</scope>
    <source>
        <strain evidence="4 5">DSM 45430</strain>
    </source>
</reference>
<dbReference type="PROSITE" id="PS50937">
    <property type="entry name" value="HTH_MERR_2"/>
    <property type="match status" value="2"/>
</dbReference>
<gene>
    <name evidence="4" type="ORF">C1I93_28055</name>
</gene>
<dbReference type="GO" id="GO:0003677">
    <property type="term" value="F:DNA binding"/>
    <property type="evidence" value="ECO:0007669"/>
    <property type="project" value="UniProtKB-KW"/>
</dbReference>
<organism evidence="4 5">
    <name type="scientific">Micromonospora endophytica</name>
    <dbReference type="NCBI Taxonomy" id="515350"/>
    <lineage>
        <taxon>Bacteria</taxon>
        <taxon>Bacillati</taxon>
        <taxon>Actinomycetota</taxon>
        <taxon>Actinomycetes</taxon>
        <taxon>Micromonosporales</taxon>
        <taxon>Micromonosporaceae</taxon>
        <taxon>Micromonospora</taxon>
    </lineage>
</organism>
<dbReference type="PANTHER" id="PTHR30204:SF93">
    <property type="entry name" value="HTH MERR-TYPE DOMAIN-CONTAINING PROTEIN"/>
    <property type="match status" value="1"/>
</dbReference>
<dbReference type="InterPro" id="IPR000551">
    <property type="entry name" value="MerR-type_HTH_dom"/>
</dbReference>
<evidence type="ECO:0000256" key="2">
    <source>
        <dbReference type="SAM" id="MobiDB-lite"/>
    </source>
</evidence>
<keyword evidence="5" id="KW-1185">Reference proteome</keyword>
<dbReference type="AlphaFoldDB" id="A0A2W2BFP8"/>
<keyword evidence="1" id="KW-0238">DNA-binding</keyword>
<dbReference type="SUPFAM" id="SSF46955">
    <property type="entry name" value="Putative DNA-binding domain"/>
    <property type="match status" value="2"/>
</dbReference>
<evidence type="ECO:0000256" key="1">
    <source>
        <dbReference type="ARBA" id="ARBA00023125"/>
    </source>
</evidence>
<dbReference type="Pfam" id="PF13411">
    <property type="entry name" value="MerR_1"/>
    <property type="match status" value="1"/>
</dbReference>
<protein>
    <submittedName>
        <fullName evidence="4">MerR family transcriptional regulator</fullName>
    </submittedName>
</protein>
<proteinExistence type="predicted"/>